<evidence type="ECO:0008006" key="4">
    <source>
        <dbReference type="Google" id="ProtNLM"/>
    </source>
</evidence>
<dbReference type="RefSeq" id="WP_093856030.1">
    <property type="nucleotide sequence ID" value="NZ_BJVZ01000011.1"/>
</dbReference>
<proteinExistence type="predicted"/>
<dbReference type="AlphaFoldDB" id="A0A1G9Z5Z0"/>
<evidence type="ECO:0000256" key="1">
    <source>
        <dbReference type="SAM" id="SignalP"/>
    </source>
</evidence>
<evidence type="ECO:0000313" key="2">
    <source>
        <dbReference type="EMBL" id="SDN16445.1"/>
    </source>
</evidence>
<keyword evidence="1" id="KW-0732">Signal</keyword>
<protein>
    <recommendedName>
        <fullName evidence="4">Lipoprotein</fullName>
    </recommendedName>
</protein>
<reference evidence="2 3" key="1">
    <citation type="submission" date="2016-10" db="EMBL/GenBank/DDBJ databases">
        <authorList>
            <person name="de Groot N.N."/>
        </authorList>
    </citation>
    <scope>NUCLEOTIDE SEQUENCE [LARGE SCALE GENOMIC DNA]</scope>
    <source>
        <strain evidence="2 3">CGMCC 1.3442</strain>
    </source>
</reference>
<feature type="chain" id="PRO_5039025657" description="Lipoprotein" evidence="1">
    <location>
        <begin position="26"/>
        <end position="129"/>
    </location>
</feature>
<dbReference type="Proteomes" id="UP000199334">
    <property type="component" value="Unassembled WGS sequence"/>
</dbReference>
<dbReference type="STRING" id="237069.SAMN05216498_1538"/>
<keyword evidence="3" id="KW-1185">Reference proteome</keyword>
<accession>A0A1G9Z5Z0</accession>
<gene>
    <name evidence="2" type="ORF">SAMN05216498_1538</name>
</gene>
<sequence>MNLIKVGLFILSLLCLIGYTPSYDANDGFKESTIQSDIPVPVHAQANDVNINNPNIKKGKKYNLENIGGENGLYRPQEYFQELENWGWQELKVNQMGHVHFFKKGKIIISIVIKEDNFNLFVMKENFQF</sequence>
<dbReference type="OrthoDB" id="2352996at2"/>
<evidence type="ECO:0000313" key="3">
    <source>
        <dbReference type="Proteomes" id="UP000199334"/>
    </source>
</evidence>
<name>A0A1G9Z5Z0_9BACI</name>
<feature type="signal peptide" evidence="1">
    <location>
        <begin position="1"/>
        <end position="25"/>
    </location>
</feature>
<organism evidence="2 3">
    <name type="scientific">Tenuibacillus multivorans</name>
    <dbReference type="NCBI Taxonomy" id="237069"/>
    <lineage>
        <taxon>Bacteria</taxon>
        <taxon>Bacillati</taxon>
        <taxon>Bacillota</taxon>
        <taxon>Bacilli</taxon>
        <taxon>Bacillales</taxon>
        <taxon>Bacillaceae</taxon>
        <taxon>Tenuibacillus</taxon>
    </lineage>
</organism>
<dbReference type="EMBL" id="FNIG01000003">
    <property type="protein sequence ID" value="SDN16445.1"/>
    <property type="molecule type" value="Genomic_DNA"/>
</dbReference>